<accession>A0A518BRW4</accession>
<feature type="signal peptide" evidence="2">
    <location>
        <begin position="1"/>
        <end position="25"/>
    </location>
</feature>
<keyword evidence="1" id="KW-1133">Transmembrane helix</keyword>
<feature type="transmembrane region" description="Helical" evidence="1">
    <location>
        <begin position="193"/>
        <end position="211"/>
    </location>
</feature>
<keyword evidence="4" id="KW-1185">Reference proteome</keyword>
<sequence length="632" mass="68696" precursor="true">MKRTTALLLALALLVAHVLTLQQDAAGHLAQVGERGHAVLRLARQIVHEGTLAWNAGGPVVDAYPSWAWLATAATAERFYWPTPWILQATGGFAALMLVFVLARFSPARMTGVIAPLLLVVSGPLAAAALSGVEWTTFALAACVGFLAHEGQRPRWCAGAMAAAVLIRPEGMGLALLLAAFEWRSAVRRGPRVGWLPFAAPLVAVVLTTLIRRAVTGVWLSPLAADALHYDPARIRVGLSYLRSFLLHSGAPLTAVFASLALILMRGKPRRATRAAILGWAWCLWIAWNGGDDEPFWLALAPALPALFLSVQGVITRAVDSDSRLLHASGWGLFVLGGLAGILASKLPGNIGPIPLEAAQHAWMGQGQTTVAPGLDVGLARLGKHADLARVERLRTIGIFLRDELPANATVLTPWPGAIGYLSRRRVFDLANRVVPPPGTRRTHSWLGPPQGDILAALEREPEYVIPSTQLDEPLRSLEQVAELWLDQFDSEPRTPEREAAVAEAFQAYELVGVPIAVDSRQPHLTAPDPVSILRLRRLGLTPELEIEHDDTTFAIRVRHRGHRQIADLEVLLVDREGREWTLHPTGEFRVSSPARARVRLLIYRSGRRPVELISGVLPEGGEIRAALRLPH</sequence>
<protein>
    <recommendedName>
        <fullName evidence="5">Glycosyltransferase RgtA/B/C/D-like domain-containing protein</fullName>
    </recommendedName>
</protein>
<organism evidence="3 4">
    <name type="scientific">Engelhardtia mirabilis</name>
    <dbReference type="NCBI Taxonomy" id="2528011"/>
    <lineage>
        <taxon>Bacteria</taxon>
        <taxon>Pseudomonadati</taxon>
        <taxon>Planctomycetota</taxon>
        <taxon>Planctomycetia</taxon>
        <taxon>Planctomycetia incertae sedis</taxon>
        <taxon>Engelhardtia</taxon>
    </lineage>
</organism>
<dbReference type="Proteomes" id="UP000316921">
    <property type="component" value="Chromosome"/>
</dbReference>
<evidence type="ECO:0000256" key="1">
    <source>
        <dbReference type="SAM" id="Phobius"/>
    </source>
</evidence>
<feature type="chain" id="PRO_5021785184" description="Glycosyltransferase RgtA/B/C/D-like domain-containing protein" evidence="2">
    <location>
        <begin position="26"/>
        <end position="632"/>
    </location>
</feature>
<feature type="transmembrane region" description="Helical" evidence="1">
    <location>
        <begin position="160"/>
        <end position="181"/>
    </location>
</feature>
<feature type="transmembrane region" description="Helical" evidence="1">
    <location>
        <begin position="325"/>
        <end position="344"/>
    </location>
</feature>
<keyword evidence="1" id="KW-0812">Transmembrane</keyword>
<feature type="transmembrane region" description="Helical" evidence="1">
    <location>
        <begin position="272"/>
        <end position="290"/>
    </location>
</feature>
<evidence type="ECO:0000313" key="4">
    <source>
        <dbReference type="Proteomes" id="UP000316921"/>
    </source>
</evidence>
<feature type="transmembrane region" description="Helical" evidence="1">
    <location>
        <begin position="296"/>
        <end position="318"/>
    </location>
</feature>
<keyword evidence="1" id="KW-0472">Membrane</keyword>
<feature type="transmembrane region" description="Helical" evidence="1">
    <location>
        <begin position="245"/>
        <end position="265"/>
    </location>
</feature>
<proteinExistence type="predicted"/>
<feature type="transmembrane region" description="Helical" evidence="1">
    <location>
        <begin position="117"/>
        <end position="148"/>
    </location>
</feature>
<feature type="transmembrane region" description="Helical" evidence="1">
    <location>
        <begin position="85"/>
        <end position="105"/>
    </location>
</feature>
<gene>
    <name evidence="3" type="ORF">Pla133_48270</name>
</gene>
<evidence type="ECO:0000256" key="2">
    <source>
        <dbReference type="SAM" id="SignalP"/>
    </source>
</evidence>
<evidence type="ECO:0000313" key="3">
    <source>
        <dbReference type="EMBL" id="QDU69706.1"/>
    </source>
</evidence>
<keyword evidence="2" id="KW-0732">Signal</keyword>
<dbReference type="KEGG" id="pbap:Pla133_48270"/>
<evidence type="ECO:0008006" key="5">
    <source>
        <dbReference type="Google" id="ProtNLM"/>
    </source>
</evidence>
<reference evidence="3 4" key="1">
    <citation type="submission" date="2019-02" db="EMBL/GenBank/DDBJ databases">
        <title>Deep-cultivation of Planctomycetes and their phenomic and genomic characterization uncovers novel biology.</title>
        <authorList>
            <person name="Wiegand S."/>
            <person name="Jogler M."/>
            <person name="Boedeker C."/>
            <person name="Pinto D."/>
            <person name="Vollmers J."/>
            <person name="Rivas-Marin E."/>
            <person name="Kohn T."/>
            <person name="Peeters S.H."/>
            <person name="Heuer A."/>
            <person name="Rast P."/>
            <person name="Oberbeckmann S."/>
            <person name="Bunk B."/>
            <person name="Jeske O."/>
            <person name="Meyerdierks A."/>
            <person name="Storesund J.E."/>
            <person name="Kallscheuer N."/>
            <person name="Luecker S."/>
            <person name="Lage O.M."/>
            <person name="Pohl T."/>
            <person name="Merkel B.J."/>
            <person name="Hornburger P."/>
            <person name="Mueller R.-W."/>
            <person name="Bruemmer F."/>
            <person name="Labrenz M."/>
            <person name="Spormann A.M."/>
            <person name="Op den Camp H."/>
            <person name="Overmann J."/>
            <person name="Amann R."/>
            <person name="Jetten M.S.M."/>
            <person name="Mascher T."/>
            <person name="Medema M.H."/>
            <person name="Devos D.P."/>
            <person name="Kaster A.-K."/>
            <person name="Ovreas L."/>
            <person name="Rohde M."/>
            <person name="Galperin M.Y."/>
            <person name="Jogler C."/>
        </authorList>
    </citation>
    <scope>NUCLEOTIDE SEQUENCE [LARGE SCALE GENOMIC DNA]</scope>
    <source>
        <strain evidence="3 4">Pla133</strain>
    </source>
</reference>
<dbReference type="EMBL" id="CP036287">
    <property type="protein sequence ID" value="QDU69706.1"/>
    <property type="molecule type" value="Genomic_DNA"/>
</dbReference>
<dbReference type="RefSeq" id="WP_145069853.1">
    <property type="nucleotide sequence ID" value="NZ_CP036287.1"/>
</dbReference>
<dbReference type="AlphaFoldDB" id="A0A518BRW4"/>
<name>A0A518BRW4_9BACT</name>